<dbReference type="Pfam" id="PF00126">
    <property type="entry name" value="HTH_1"/>
    <property type="match status" value="1"/>
</dbReference>
<dbReference type="InterPro" id="IPR005119">
    <property type="entry name" value="LysR_subst-bd"/>
</dbReference>
<dbReference type="AlphaFoldDB" id="K2KYW0"/>
<evidence type="ECO:0000313" key="7">
    <source>
        <dbReference type="Proteomes" id="UP000014115"/>
    </source>
</evidence>
<evidence type="ECO:0000259" key="5">
    <source>
        <dbReference type="PROSITE" id="PS50931"/>
    </source>
</evidence>
<feature type="domain" description="HTH lysR-type" evidence="5">
    <location>
        <begin position="1"/>
        <end position="61"/>
    </location>
</feature>
<comment type="similarity">
    <text evidence="1">Belongs to the LysR transcriptional regulatory family.</text>
</comment>
<sequence length="303" mass="33223">MNKKLMRTLSVFVKTVESASMSNAAKQLYMTTSAVSQHIQKLEQEVGLALFNRNTRTLTLTEAGEIYYKSSVKLLATANQTEQRLQQLQQTPSGELKVIAPVGFGGGLLSQPLKYLIDEFSQIQMQITLTDEPVDIIASGADIALCIGPLQDSSLVARHLADWNMVLCCSSDSPLTKSSVDIQALSEQPRISHISETRQLLTSNNKSQAQLPAPRLTLNNMNGMIQLTLDNVGYALLPEPEVRHHLQAGRLCQLSPACGWQAPMFSVYAVTPQRHSVPAKTKAAIASLKKWFDKVGQAQAVNH</sequence>
<keyword evidence="4" id="KW-0804">Transcription</keyword>
<evidence type="ECO:0000256" key="1">
    <source>
        <dbReference type="ARBA" id="ARBA00009437"/>
    </source>
</evidence>
<keyword evidence="2" id="KW-0805">Transcription regulation</keyword>
<dbReference type="Pfam" id="PF03466">
    <property type="entry name" value="LysR_substrate"/>
    <property type="match status" value="1"/>
</dbReference>
<dbReference type="InterPro" id="IPR000847">
    <property type="entry name" value="LysR_HTH_N"/>
</dbReference>
<dbReference type="OrthoDB" id="8678019at2"/>
<dbReference type="Gene3D" id="3.40.190.290">
    <property type="match status" value="1"/>
</dbReference>
<dbReference type="CDD" id="cd08422">
    <property type="entry name" value="PBP2_CrgA_like"/>
    <property type="match status" value="1"/>
</dbReference>
<dbReference type="eggNOG" id="COG0583">
    <property type="taxonomic scope" value="Bacteria"/>
</dbReference>
<dbReference type="EMBL" id="AMRG01000010">
    <property type="protein sequence ID" value="EKE82915.1"/>
    <property type="molecule type" value="Genomic_DNA"/>
</dbReference>
<dbReference type="Proteomes" id="UP000014115">
    <property type="component" value="Unassembled WGS sequence"/>
</dbReference>
<keyword evidence="7" id="KW-1185">Reference proteome</keyword>
<keyword evidence="3" id="KW-0238">DNA-binding</keyword>
<dbReference type="STRING" id="740709.A10D4_08749"/>
<evidence type="ECO:0000256" key="3">
    <source>
        <dbReference type="ARBA" id="ARBA00023125"/>
    </source>
</evidence>
<dbReference type="PATRIC" id="fig|740709.3.peg.1772"/>
<dbReference type="InterPro" id="IPR058163">
    <property type="entry name" value="LysR-type_TF_proteobact-type"/>
</dbReference>
<gene>
    <name evidence="6" type="ORF">A10D4_08749</name>
</gene>
<protein>
    <submittedName>
        <fullName evidence="6">LysR family transcriptional regulator</fullName>
    </submittedName>
</protein>
<proteinExistence type="inferred from homology"/>
<dbReference type="InterPro" id="IPR036388">
    <property type="entry name" value="WH-like_DNA-bd_sf"/>
</dbReference>
<organism evidence="6 7">
    <name type="scientific">Idiomarina xiamenensis 10-D-4</name>
    <dbReference type="NCBI Taxonomy" id="740709"/>
    <lineage>
        <taxon>Bacteria</taxon>
        <taxon>Pseudomonadati</taxon>
        <taxon>Pseudomonadota</taxon>
        <taxon>Gammaproteobacteria</taxon>
        <taxon>Alteromonadales</taxon>
        <taxon>Idiomarinaceae</taxon>
        <taxon>Idiomarina</taxon>
    </lineage>
</organism>
<dbReference type="Gene3D" id="1.10.10.10">
    <property type="entry name" value="Winged helix-like DNA-binding domain superfamily/Winged helix DNA-binding domain"/>
    <property type="match status" value="1"/>
</dbReference>
<dbReference type="PRINTS" id="PR00039">
    <property type="entry name" value="HTHLYSR"/>
</dbReference>
<accession>K2KYW0</accession>
<dbReference type="GO" id="GO:0006351">
    <property type="term" value="P:DNA-templated transcription"/>
    <property type="evidence" value="ECO:0007669"/>
    <property type="project" value="TreeGrafter"/>
</dbReference>
<dbReference type="SUPFAM" id="SSF53850">
    <property type="entry name" value="Periplasmic binding protein-like II"/>
    <property type="match status" value="1"/>
</dbReference>
<dbReference type="GO" id="GO:0043565">
    <property type="term" value="F:sequence-specific DNA binding"/>
    <property type="evidence" value="ECO:0007669"/>
    <property type="project" value="TreeGrafter"/>
</dbReference>
<dbReference type="PANTHER" id="PTHR30537:SF30">
    <property type="entry name" value="TRANSCRIPTIONAL REGULATOR-RELATED"/>
    <property type="match status" value="1"/>
</dbReference>
<evidence type="ECO:0000313" key="6">
    <source>
        <dbReference type="EMBL" id="EKE82915.1"/>
    </source>
</evidence>
<dbReference type="FunFam" id="1.10.10.10:FF:000001">
    <property type="entry name" value="LysR family transcriptional regulator"/>
    <property type="match status" value="1"/>
</dbReference>
<dbReference type="InterPro" id="IPR036390">
    <property type="entry name" value="WH_DNA-bd_sf"/>
</dbReference>
<evidence type="ECO:0000256" key="4">
    <source>
        <dbReference type="ARBA" id="ARBA00023163"/>
    </source>
</evidence>
<comment type="caution">
    <text evidence="6">The sequence shown here is derived from an EMBL/GenBank/DDBJ whole genome shotgun (WGS) entry which is preliminary data.</text>
</comment>
<evidence type="ECO:0000256" key="2">
    <source>
        <dbReference type="ARBA" id="ARBA00023015"/>
    </source>
</evidence>
<dbReference type="GO" id="GO:0003700">
    <property type="term" value="F:DNA-binding transcription factor activity"/>
    <property type="evidence" value="ECO:0007669"/>
    <property type="project" value="InterPro"/>
</dbReference>
<name>K2KYW0_9GAMM</name>
<dbReference type="PANTHER" id="PTHR30537">
    <property type="entry name" value="HTH-TYPE TRANSCRIPTIONAL REGULATOR"/>
    <property type="match status" value="1"/>
</dbReference>
<dbReference type="SUPFAM" id="SSF46785">
    <property type="entry name" value="Winged helix' DNA-binding domain"/>
    <property type="match status" value="1"/>
</dbReference>
<dbReference type="PROSITE" id="PS50931">
    <property type="entry name" value="HTH_LYSR"/>
    <property type="match status" value="1"/>
</dbReference>
<dbReference type="RefSeq" id="WP_008489005.1">
    <property type="nucleotide sequence ID" value="NZ_AMRG01000010.1"/>
</dbReference>
<reference evidence="6 7" key="1">
    <citation type="journal article" date="2012" name="J. Bacteriol.">
        <title>Genome Sequence of Idiomarina xiamenensis Type Strain 10-D-4.</title>
        <authorList>
            <person name="Lai Q."/>
            <person name="Wang L."/>
            <person name="Wang W."/>
            <person name="Shao Z."/>
        </authorList>
    </citation>
    <scope>NUCLEOTIDE SEQUENCE [LARGE SCALE GENOMIC DNA]</scope>
    <source>
        <strain evidence="6 7">10-D-4</strain>
    </source>
</reference>